<dbReference type="SUPFAM" id="SSF53098">
    <property type="entry name" value="Ribonuclease H-like"/>
    <property type="match status" value="1"/>
</dbReference>
<dbReference type="AlphaFoldDB" id="A0A6A3BST3"/>
<protein>
    <submittedName>
        <fullName evidence="2">Uncharacterized protein</fullName>
    </submittedName>
</protein>
<evidence type="ECO:0000256" key="1">
    <source>
        <dbReference type="SAM" id="MobiDB-lite"/>
    </source>
</evidence>
<reference evidence="2" key="1">
    <citation type="submission" date="2019-09" db="EMBL/GenBank/DDBJ databases">
        <title>Draft genome information of white flower Hibiscus syriacus.</title>
        <authorList>
            <person name="Kim Y.-M."/>
        </authorList>
    </citation>
    <scope>NUCLEOTIDE SEQUENCE [LARGE SCALE GENOMIC DNA]</scope>
    <source>
        <strain evidence="2">YM2019G1</strain>
    </source>
</reference>
<name>A0A6A3BST3_HIBSY</name>
<comment type="caution">
    <text evidence="2">The sequence shown here is derived from an EMBL/GenBank/DDBJ whole genome shotgun (WGS) entry which is preliminary data.</text>
</comment>
<dbReference type="EMBL" id="VEPZ02000798">
    <property type="protein sequence ID" value="KAE8718967.1"/>
    <property type="molecule type" value="Genomic_DNA"/>
</dbReference>
<sequence length="223" mass="25800">MITSPEWNNTKWSKDPAGKRLTSIILQERFWRNIVYALKLTRPLVKVLKMVDGDKKSTMGYIYESVDRAKETIAFSFLHKEEHYKKAFEYIDARWDCQLHRPLHAAGLVPDLSTQYKIGEQLDLYQNAQGLFGNPMAVRQRKKSATDIKERTPHILLKEIDESNEWLMGHMDDEYGEEDDFVFDGDDLTWSAVDKASGASQATYSTRTSTSRDRGNLIDEEIE</sequence>
<evidence type="ECO:0000313" key="2">
    <source>
        <dbReference type="EMBL" id="KAE8718967.1"/>
    </source>
</evidence>
<proteinExistence type="predicted"/>
<organism evidence="2 3">
    <name type="scientific">Hibiscus syriacus</name>
    <name type="common">Rose of Sharon</name>
    <dbReference type="NCBI Taxonomy" id="106335"/>
    <lineage>
        <taxon>Eukaryota</taxon>
        <taxon>Viridiplantae</taxon>
        <taxon>Streptophyta</taxon>
        <taxon>Embryophyta</taxon>
        <taxon>Tracheophyta</taxon>
        <taxon>Spermatophyta</taxon>
        <taxon>Magnoliopsida</taxon>
        <taxon>eudicotyledons</taxon>
        <taxon>Gunneridae</taxon>
        <taxon>Pentapetalae</taxon>
        <taxon>rosids</taxon>
        <taxon>malvids</taxon>
        <taxon>Malvales</taxon>
        <taxon>Malvaceae</taxon>
        <taxon>Malvoideae</taxon>
        <taxon>Hibiscus</taxon>
    </lineage>
</organism>
<dbReference type="InterPro" id="IPR012337">
    <property type="entry name" value="RNaseH-like_sf"/>
</dbReference>
<dbReference type="Proteomes" id="UP000436088">
    <property type="component" value="Unassembled WGS sequence"/>
</dbReference>
<accession>A0A6A3BST3</accession>
<evidence type="ECO:0000313" key="3">
    <source>
        <dbReference type="Proteomes" id="UP000436088"/>
    </source>
</evidence>
<feature type="region of interest" description="Disordered" evidence="1">
    <location>
        <begin position="195"/>
        <end position="223"/>
    </location>
</feature>
<gene>
    <name evidence="2" type="ORF">F3Y22_tig00109983pilonHSYRG00032</name>
</gene>
<keyword evidence="3" id="KW-1185">Reference proteome</keyword>